<feature type="region of interest" description="Disordered" evidence="1">
    <location>
        <begin position="1"/>
        <end position="20"/>
    </location>
</feature>
<evidence type="ECO:0000313" key="4">
    <source>
        <dbReference type="EMBL" id="APJ04958.1"/>
    </source>
</evidence>
<sequence>MTKFNSNDEQKKQTHWRSIEDLENSPGFLNKLTREFPHGASELEMRPGVQRRKFLGIIGASMALAGVTATGCIRRPKEHIYPESHRPEDMIPGVPKFYSTSAQVAGSVLGLLVTSTDGRPTKIDGNARHPMNNPVANSKIGSSNTFAQAEILNMYDPDRVQKCYLSNKAIDKKEAYLALKKAMTASKKVDGSDLALVYAANSSLTFAHLIDEFKSNYPKALIVEQDSNYSSNRKIALSNIAATSADISYNLSNANVILAVDSDFMGIEGDSVKNAREFAEKRKVLNQNSSMNRLYSVESSFSTTGSLADHHYALRSGIMGDFLIALVTELIALKVKFSAEIVDHISSRAALPDALLRWVKACAKDLYKQNGNSVVIIGDRQPTWVHMLGFAINSALGSTGKTLTLLPDTTRPKSVSNYNNLKSAIENNTIKNLIVVGGNPVFTSASDLNFKVLFSKVTDSFYLGYSLNETSESCKYLFPKSHFLENWGDTRASDGTVSITQPLIAPLYDDCIDEYSFIYSLYHSENVVSSYLIVKKFWQNKLGNSINFESMWRQYLSNGIISDYHKETAISHFSFSSFANAVAKAMKFVEPNGKSLEINFALDRTVYDGMYANNAWMQETPDPITKLVWDNALLISPKTAQELKLQARPKPGKSHVDLVKVTYQNRSMEVAVWETPGVADFSAILHIGYGTKFGRVANGSGFNANLIRTSESWFGSDLKIEKTGKQYSLVSCQEHGSMSGTPGMEEDRPPAIREATLSAFKSNPSFVNEYELLPVEKQKSNLFKFPEDPAQKKWARQQWGMTIDLNSCLGCNACSVACQSENNISVVGKEEVFKNREMSWIRVDRYFTGDVDNPEMRTVFQPINCQHCENAPCEAVCPVAATVHSPDGLNDMAYNRCVGTRYCANNCPYKVRRYNFFNYSKIDDERNPLYAMQKNPNVTVRFRGVMEKCTYCVQKINHARSKFKKISDGIIPDGAVITACQSVCPTNAIAFGDVADPESAVSKLKALSRNYALIGELNTRPRTTYLAKLRNANPELG</sequence>
<proteinExistence type="predicted"/>
<keyword evidence="2" id="KW-1133">Transmembrane helix</keyword>
<dbReference type="InterPro" id="IPR017896">
    <property type="entry name" value="4Fe4S_Fe-S-bd"/>
</dbReference>
<dbReference type="CDD" id="cd02784">
    <property type="entry name" value="MopB_CT_PHLH"/>
    <property type="match status" value="1"/>
</dbReference>
<dbReference type="SUPFAM" id="SSF53706">
    <property type="entry name" value="Formate dehydrogenase/DMSO reductase, domains 1-3"/>
    <property type="match status" value="1"/>
</dbReference>
<dbReference type="STRING" id="1915309.AXG55_14080"/>
<dbReference type="Gene3D" id="3.40.50.740">
    <property type="match status" value="1"/>
</dbReference>
<accession>A0A1L4D432</accession>
<evidence type="ECO:0000313" key="5">
    <source>
        <dbReference type="Proteomes" id="UP000184731"/>
    </source>
</evidence>
<feature type="domain" description="4Fe-4S ferredoxin-type" evidence="3">
    <location>
        <begin position="856"/>
        <end position="887"/>
    </location>
</feature>
<feature type="transmembrane region" description="Helical" evidence="2">
    <location>
        <begin position="54"/>
        <end position="71"/>
    </location>
</feature>
<evidence type="ECO:0000256" key="2">
    <source>
        <dbReference type="SAM" id="Phobius"/>
    </source>
</evidence>
<organism evidence="4 5">
    <name type="scientific">Silvanigrella aquatica</name>
    <dbReference type="NCBI Taxonomy" id="1915309"/>
    <lineage>
        <taxon>Bacteria</taxon>
        <taxon>Pseudomonadati</taxon>
        <taxon>Bdellovibrionota</taxon>
        <taxon>Oligoflexia</taxon>
        <taxon>Silvanigrellales</taxon>
        <taxon>Silvanigrellaceae</taxon>
        <taxon>Silvanigrella</taxon>
    </lineage>
</organism>
<evidence type="ECO:0000256" key="1">
    <source>
        <dbReference type="SAM" id="MobiDB-lite"/>
    </source>
</evidence>
<dbReference type="InterPro" id="IPR030948">
    <property type="entry name" value="TAT_var_transloc_signal_dom"/>
</dbReference>
<keyword evidence="5" id="KW-1185">Reference proteome</keyword>
<dbReference type="Proteomes" id="UP000184731">
    <property type="component" value="Chromosome"/>
</dbReference>
<evidence type="ECO:0000259" key="3">
    <source>
        <dbReference type="PROSITE" id="PS51379"/>
    </source>
</evidence>
<keyword evidence="2" id="KW-0812">Transmembrane</keyword>
<dbReference type="KEGG" id="saqi:AXG55_14080"/>
<dbReference type="PANTHER" id="PTHR42783:SF3">
    <property type="entry name" value="GLUTAMATE SYNTHASE [NADPH] SMALL CHAIN-RELATED"/>
    <property type="match status" value="1"/>
</dbReference>
<keyword evidence="2" id="KW-0472">Membrane</keyword>
<dbReference type="NCBIfam" id="TIGR04519">
    <property type="entry name" value="MoCo_extend_TAT"/>
    <property type="match status" value="1"/>
</dbReference>
<dbReference type="EMBL" id="CP017834">
    <property type="protein sequence ID" value="APJ04958.1"/>
    <property type="molecule type" value="Genomic_DNA"/>
</dbReference>
<dbReference type="PROSITE" id="PS51379">
    <property type="entry name" value="4FE4S_FER_2"/>
    <property type="match status" value="2"/>
</dbReference>
<gene>
    <name evidence="4" type="ORF">AXG55_14080</name>
</gene>
<dbReference type="RefSeq" id="WP_148698720.1">
    <property type="nucleotide sequence ID" value="NZ_CP017834.1"/>
</dbReference>
<protein>
    <recommendedName>
        <fullName evidence="3">4Fe-4S ferredoxin-type domain-containing protein</fullName>
    </recommendedName>
</protein>
<dbReference type="Pfam" id="PF13247">
    <property type="entry name" value="Fer4_11"/>
    <property type="match status" value="1"/>
</dbReference>
<dbReference type="OrthoDB" id="5287042at2"/>
<dbReference type="Gene3D" id="3.30.70.20">
    <property type="match status" value="2"/>
</dbReference>
<dbReference type="PANTHER" id="PTHR42783">
    <property type="entry name" value="GLUTAMATE SYNTHASE [NADPH] SMALL CHAIN"/>
    <property type="match status" value="1"/>
</dbReference>
<reference evidence="4 5" key="1">
    <citation type="submission" date="2016-10" db="EMBL/GenBank/DDBJ databases">
        <title>Silvanigrella aquatica sp. nov., isolated from a freshwater lake located in the Black Forest, Germany, description of Silvanigrellaceae fam. nov., Silvanigrellales ord. nov., reclassification of the order Bdellovibrionales in the class Oligoflexia, reclassification of the families Bacteriovoracaceae and Halobacteriovoraceae in the new order Bacteriovoracales ord. nov., and reclassification of the family Pseudobacteriovoracaceae in the order Oligoflexiales.</title>
        <authorList>
            <person name="Hahn M.W."/>
            <person name="Schmidt J."/>
            <person name="Koll U."/>
            <person name="Rohde M."/>
            <person name="Verbag S."/>
            <person name="Pitt A."/>
            <person name="Nakai R."/>
            <person name="Naganuma T."/>
            <person name="Lang E."/>
        </authorList>
    </citation>
    <scope>NUCLEOTIDE SEQUENCE [LARGE SCALE GENOMIC DNA]</scope>
    <source>
        <strain evidence="4 5">MWH-Nonnen-W8red</strain>
    </source>
</reference>
<dbReference type="AlphaFoldDB" id="A0A1L4D432"/>
<feature type="domain" description="4Fe-4S ferredoxin-type" evidence="3">
    <location>
        <begin position="799"/>
        <end position="829"/>
    </location>
</feature>
<dbReference type="CDD" id="cd10551">
    <property type="entry name" value="PsrB"/>
    <property type="match status" value="1"/>
</dbReference>
<dbReference type="SUPFAM" id="SSF54862">
    <property type="entry name" value="4Fe-4S ferredoxins"/>
    <property type="match status" value="1"/>
</dbReference>
<name>A0A1L4D432_9BACT</name>